<accession>A0ABD2CHL3</accession>
<proteinExistence type="predicted"/>
<sequence length="97" mass="11714">MALEDNLEQHRCTIDSVIKSNSPDFFEFFAFHRCHDDDDDDDDDDDKDDDNEDDHEQNVRWLQRKVRCIRMKYKETPAADKFLELRVHLLGLFFFKS</sequence>
<feature type="compositionally biased region" description="Acidic residues" evidence="1">
    <location>
        <begin position="37"/>
        <end position="55"/>
    </location>
</feature>
<feature type="region of interest" description="Disordered" evidence="1">
    <location>
        <begin position="37"/>
        <end position="56"/>
    </location>
</feature>
<evidence type="ECO:0000313" key="2">
    <source>
        <dbReference type="EMBL" id="KAL2744379.1"/>
    </source>
</evidence>
<comment type="caution">
    <text evidence="2">The sequence shown here is derived from an EMBL/GenBank/DDBJ whole genome shotgun (WGS) entry which is preliminary data.</text>
</comment>
<name>A0ABD2CHL3_VESMC</name>
<gene>
    <name evidence="2" type="ORF">V1477_006921</name>
</gene>
<reference evidence="2 3" key="1">
    <citation type="journal article" date="2024" name="Ann. Entomol. Soc. Am.">
        <title>Genomic analyses of the southern and eastern yellowjacket wasps (Hymenoptera: Vespidae) reveal evolutionary signatures of social life.</title>
        <authorList>
            <person name="Catto M.A."/>
            <person name="Caine P.B."/>
            <person name="Orr S.E."/>
            <person name="Hunt B.G."/>
            <person name="Goodisman M.A.D."/>
        </authorList>
    </citation>
    <scope>NUCLEOTIDE SEQUENCE [LARGE SCALE GENOMIC DNA]</scope>
    <source>
        <strain evidence="2">232</strain>
        <tissue evidence="2">Head and thorax</tissue>
    </source>
</reference>
<organism evidence="2 3">
    <name type="scientific">Vespula maculifrons</name>
    <name type="common">Eastern yellow jacket</name>
    <name type="synonym">Wasp</name>
    <dbReference type="NCBI Taxonomy" id="7453"/>
    <lineage>
        <taxon>Eukaryota</taxon>
        <taxon>Metazoa</taxon>
        <taxon>Ecdysozoa</taxon>
        <taxon>Arthropoda</taxon>
        <taxon>Hexapoda</taxon>
        <taxon>Insecta</taxon>
        <taxon>Pterygota</taxon>
        <taxon>Neoptera</taxon>
        <taxon>Endopterygota</taxon>
        <taxon>Hymenoptera</taxon>
        <taxon>Apocrita</taxon>
        <taxon>Aculeata</taxon>
        <taxon>Vespoidea</taxon>
        <taxon>Vespidae</taxon>
        <taxon>Vespinae</taxon>
        <taxon>Vespula</taxon>
    </lineage>
</organism>
<keyword evidence="3" id="KW-1185">Reference proteome</keyword>
<protein>
    <submittedName>
        <fullName evidence="2">Uncharacterized protein</fullName>
    </submittedName>
</protein>
<evidence type="ECO:0000256" key="1">
    <source>
        <dbReference type="SAM" id="MobiDB-lite"/>
    </source>
</evidence>
<dbReference type="EMBL" id="JAYRBN010000050">
    <property type="protein sequence ID" value="KAL2744379.1"/>
    <property type="molecule type" value="Genomic_DNA"/>
</dbReference>
<evidence type="ECO:0000313" key="3">
    <source>
        <dbReference type="Proteomes" id="UP001607303"/>
    </source>
</evidence>
<dbReference type="AlphaFoldDB" id="A0ABD2CHL3"/>
<dbReference type="Proteomes" id="UP001607303">
    <property type="component" value="Unassembled WGS sequence"/>
</dbReference>